<dbReference type="InterPro" id="IPR011611">
    <property type="entry name" value="PfkB_dom"/>
</dbReference>
<dbReference type="Pfam" id="PF00294">
    <property type="entry name" value="PfkB"/>
    <property type="match status" value="1"/>
</dbReference>
<comment type="caution">
    <text evidence="4">The sequence shown here is derived from an EMBL/GenBank/DDBJ whole genome shotgun (WGS) entry which is preliminary data.</text>
</comment>
<evidence type="ECO:0000259" key="3">
    <source>
        <dbReference type="Pfam" id="PF00294"/>
    </source>
</evidence>
<dbReference type="PANTHER" id="PTHR46566">
    <property type="entry name" value="1-PHOSPHOFRUCTOKINASE-RELATED"/>
    <property type="match status" value="1"/>
</dbReference>
<evidence type="ECO:0000313" key="5">
    <source>
        <dbReference type="Proteomes" id="UP001501183"/>
    </source>
</evidence>
<evidence type="ECO:0000256" key="2">
    <source>
        <dbReference type="ARBA" id="ARBA00022777"/>
    </source>
</evidence>
<evidence type="ECO:0000313" key="4">
    <source>
        <dbReference type="EMBL" id="GAA4488334.1"/>
    </source>
</evidence>
<sequence length="216" mass="22302">MNERSRGDADRVPRVCVFAPEFLPDGGGELHVHAGGQGFWIARMARILGARVHLCGGFGGETGAILHDLMIREGLVVRAVRIQGSNGAYIGDRRRGTRTAVADIAPAALRRHEAGADTVVVSRAHAPALVLSAGSLPEVVPPPLHAADPAGAGDSMTAGIAVGLARGLDLDAALELGAAAGSVNAMRDGVATRQRHVVARLASKVVIRTVTESALR</sequence>
<keyword evidence="5" id="KW-1185">Reference proteome</keyword>
<dbReference type="PROSITE" id="PS00584">
    <property type="entry name" value="PFKB_KINASES_2"/>
    <property type="match status" value="1"/>
</dbReference>
<feature type="domain" description="Carbohydrate kinase PfkB" evidence="3">
    <location>
        <begin position="100"/>
        <end position="192"/>
    </location>
</feature>
<keyword evidence="1" id="KW-0808">Transferase</keyword>
<dbReference type="InterPro" id="IPR029056">
    <property type="entry name" value="Ribokinase-like"/>
</dbReference>
<dbReference type="PANTHER" id="PTHR46566:SF2">
    <property type="entry name" value="ATP-DEPENDENT 6-PHOSPHOFRUCTOKINASE ISOZYME 2"/>
    <property type="match status" value="1"/>
</dbReference>
<organism evidence="4 5">
    <name type="scientific">Rhodococcus olei</name>
    <dbReference type="NCBI Taxonomy" id="2161675"/>
    <lineage>
        <taxon>Bacteria</taxon>
        <taxon>Bacillati</taxon>
        <taxon>Actinomycetota</taxon>
        <taxon>Actinomycetes</taxon>
        <taxon>Mycobacteriales</taxon>
        <taxon>Nocardiaceae</taxon>
        <taxon>Rhodococcus</taxon>
    </lineage>
</organism>
<dbReference type="Gene3D" id="3.40.1190.20">
    <property type="match status" value="2"/>
</dbReference>
<proteinExistence type="predicted"/>
<protein>
    <recommendedName>
        <fullName evidence="3">Carbohydrate kinase PfkB domain-containing protein</fullName>
    </recommendedName>
</protein>
<dbReference type="EMBL" id="BAABFB010000072">
    <property type="protein sequence ID" value="GAA4488334.1"/>
    <property type="molecule type" value="Genomic_DNA"/>
</dbReference>
<dbReference type="RefSeq" id="WP_345351467.1">
    <property type="nucleotide sequence ID" value="NZ_BAABFB010000072.1"/>
</dbReference>
<evidence type="ECO:0000256" key="1">
    <source>
        <dbReference type="ARBA" id="ARBA00022679"/>
    </source>
</evidence>
<keyword evidence="2" id="KW-0418">Kinase</keyword>
<gene>
    <name evidence="4" type="ORF">GCM10023094_48020</name>
</gene>
<dbReference type="InterPro" id="IPR002173">
    <property type="entry name" value="Carboh/pur_kinase_PfkB_CS"/>
</dbReference>
<dbReference type="Proteomes" id="UP001501183">
    <property type="component" value="Unassembled WGS sequence"/>
</dbReference>
<name>A0ABP8PLG9_9NOCA</name>
<accession>A0ABP8PLG9</accession>
<dbReference type="SUPFAM" id="SSF53613">
    <property type="entry name" value="Ribokinase-like"/>
    <property type="match status" value="1"/>
</dbReference>
<reference evidence="5" key="1">
    <citation type="journal article" date="2019" name="Int. J. Syst. Evol. Microbiol.">
        <title>The Global Catalogue of Microorganisms (GCM) 10K type strain sequencing project: providing services to taxonomists for standard genome sequencing and annotation.</title>
        <authorList>
            <consortium name="The Broad Institute Genomics Platform"/>
            <consortium name="The Broad Institute Genome Sequencing Center for Infectious Disease"/>
            <person name="Wu L."/>
            <person name="Ma J."/>
        </authorList>
    </citation>
    <scope>NUCLEOTIDE SEQUENCE [LARGE SCALE GENOMIC DNA]</scope>
    <source>
        <strain evidence="5">JCM 32206</strain>
    </source>
</reference>